<dbReference type="OrthoDB" id="9182643at2"/>
<name>A0A089WWV9_9PSED</name>
<dbReference type="Proteomes" id="UP000029493">
    <property type="component" value="Chromosome"/>
</dbReference>
<evidence type="ECO:0000313" key="2">
    <source>
        <dbReference type="Proteomes" id="UP000029493"/>
    </source>
</evidence>
<dbReference type="KEGG" id="psw:LK03_21920"/>
<proteinExistence type="predicted"/>
<protein>
    <submittedName>
        <fullName evidence="1">Uncharacterized protein</fullName>
    </submittedName>
</protein>
<reference evidence="1 2" key="1">
    <citation type="submission" date="2014-09" db="EMBL/GenBank/DDBJ databases">
        <authorList>
            <person name="Chan K.-G."/>
        </authorList>
    </citation>
    <scope>NUCLEOTIDE SEQUENCE [LARGE SCALE GENOMIC DNA]</scope>
    <source>
        <strain evidence="1 2">ND07</strain>
    </source>
</reference>
<sequence>MTSYLSGKPVAATDTYSHIKHLAVKSVDYLVFPANDVLKHFGRGQPVTQDQIDQYGQAIFSAWGGVARLDACSTLTTSN</sequence>
<keyword evidence="2" id="KW-1185">Reference proteome</keyword>
<dbReference type="AlphaFoldDB" id="A0A089WWV9"/>
<gene>
    <name evidence="1" type="ORF">LK03_21920</name>
</gene>
<accession>A0A089WWV9</accession>
<dbReference type="EMBL" id="CP009455">
    <property type="protein sequence ID" value="AIR91749.1"/>
    <property type="molecule type" value="Genomic_DNA"/>
</dbReference>
<organism evidence="1 2">
    <name type="scientific">Pseudomonas cremoricolorata</name>
    <dbReference type="NCBI Taxonomy" id="157783"/>
    <lineage>
        <taxon>Bacteria</taxon>
        <taxon>Pseudomonadati</taxon>
        <taxon>Pseudomonadota</taxon>
        <taxon>Gammaproteobacteria</taxon>
        <taxon>Pseudomonadales</taxon>
        <taxon>Pseudomonadaceae</taxon>
        <taxon>Pseudomonas</taxon>
    </lineage>
</organism>
<evidence type="ECO:0000313" key="1">
    <source>
        <dbReference type="EMBL" id="AIR91749.1"/>
    </source>
</evidence>
<dbReference type="RefSeq" id="WP_038414527.1">
    <property type="nucleotide sequence ID" value="NZ_CP009455.1"/>
</dbReference>